<dbReference type="EMBL" id="MUHB01000010">
    <property type="protein sequence ID" value="OXB04330.1"/>
    <property type="molecule type" value="Genomic_DNA"/>
</dbReference>
<sequence length="95" mass="10032">MENLNFINPLLHGIIPEELENKALSFSTKQLVCAGVGTLIAGAVLKKAGHQKTGAMIAGLALPILATAIYKKIKKSSDEKANSGYTDADNVNEHA</sequence>
<gene>
    <name evidence="2" type="ORF">B0A72_12580</name>
    <name evidence="3" type="ORF">SAMN05444387_0862</name>
</gene>
<evidence type="ECO:0000313" key="5">
    <source>
        <dbReference type="Proteomes" id="UP000198431"/>
    </source>
</evidence>
<evidence type="ECO:0000313" key="4">
    <source>
        <dbReference type="Proteomes" id="UP000184216"/>
    </source>
</evidence>
<dbReference type="AlphaFoldDB" id="A0AB36P070"/>
<reference evidence="3 4" key="2">
    <citation type="submission" date="2016-11" db="EMBL/GenBank/DDBJ databases">
        <authorList>
            <person name="Varghese N."/>
            <person name="Submissions S."/>
        </authorList>
    </citation>
    <scope>NUCLEOTIDE SEQUENCE [LARGE SCALE GENOMIC DNA]</scope>
    <source>
        <strain evidence="3 4">DSM 6368</strain>
    </source>
</reference>
<reference evidence="2 5" key="1">
    <citation type="submission" date="2016-11" db="EMBL/GenBank/DDBJ databases">
        <title>Whole genomes of Flavobacteriaceae.</title>
        <authorList>
            <person name="Stine C."/>
            <person name="Li C."/>
            <person name="Tadesse D."/>
        </authorList>
    </citation>
    <scope>NUCLEOTIDE SEQUENCE [LARGE SCALE GENOMIC DNA]</scope>
    <source>
        <strain evidence="2 5">ATCC 19366</strain>
    </source>
</reference>
<dbReference type="Proteomes" id="UP000198431">
    <property type="component" value="Unassembled WGS sequence"/>
</dbReference>
<name>A0AB36P070_9FLAO</name>
<feature type="region of interest" description="Disordered" evidence="1">
    <location>
        <begin position="75"/>
        <end position="95"/>
    </location>
</feature>
<protein>
    <recommendedName>
        <fullName evidence="6">PrgI family protein</fullName>
    </recommendedName>
</protein>
<dbReference type="EMBL" id="FRBX01000001">
    <property type="protein sequence ID" value="SHL54358.1"/>
    <property type="molecule type" value="Genomic_DNA"/>
</dbReference>
<evidence type="ECO:0008006" key="6">
    <source>
        <dbReference type="Google" id="ProtNLM"/>
    </source>
</evidence>
<organism evidence="2 5">
    <name type="scientific">Flavobacterium pectinovorum</name>
    <dbReference type="NCBI Taxonomy" id="29533"/>
    <lineage>
        <taxon>Bacteria</taxon>
        <taxon>Pseudomonadati</taxon>
        <taxon>Bacteroidota</taxon>
        <taxon>Flavobacteriia</taxon>
        <taxon>Flavobacteriales</taxon>
        <taxon>Flavobacteriaceae</taxon>
        <taxon>Flavobacterium</taxon>
    </lineage>
</organism>
<evidence type="ECO:0000313" key="3">
    <source>
        <dbReference type="EMBL" id="SHL54358.1"/>
    </source>
</evidence>
<dbReference type="Proteomes" id="UP000184216">
    <property type="component" value="Unassembled WGS sequence"/>
</dbReference>
<evidence type="ECO:0000313" key="2">
    <source>
        <dbReference type="EMBL" id="OXB04330.1"/>
    </source>
</evidence>
<keyword evidence="4" id="KW-1185">Reference proteome</keyword>
<comment type="caution">
    <text evidence="2">The sequence shown here is derived from an EMBL/GenBank/DDBJ whole genome shotgun (WGS) entry which is preliminary data.</text>
</comment>
<evidence type="ECO:0000256" key="1">
    <source>
        <dbReference type="SAM" id="MobiDB-lite"/>
    </source>
</evidence>
<dbReference type="RefSeq" id="WP_073393841.1">
    <property type="nucleotide sequence ID" value="NZ_FRBX01000001.1"/>
</dbReference>
<accession>A0AB36P070</accession>
<proteinExistence type="predicted"/>